<feature type="binding site" evidence="5">
    <location>
        <position position="49"/>
    </location>
    <ligand>
        <name>substrate</name>
    </ligand>
</feature>
<dbReference type="PIRSF" id="PIRSF000190">
    <property type="entry name" value="Pyd_amn-ph_oxd"/>
    <property type="match status" value="1"/>
</dbReference>
<dbReference type="NCBIfam" id="NF004231">
    <property type="entry name" value="PRK05679.1"/>
    <property type="match status" value="1"/>
</dbReference>
<dbReference type="EMBL" id="VRTS01000004">
    <property type="protein sequence ID" value="TXK62661.1"/>
    <property type="molecule type" value="Genomic_DNA"/>
</dbReference>
<dbReference type="GO" id="GO:0004733">
    <property type="term" value="F:pyridoxamine phosphate oxidase activity"/>
    <property type="evidence" value="ECO:0007669"/>
    <property type="project" value="UniProtKB-UniRule"/>
</dbReference>
<dbReference type="Pfam" id="PF01243">
    <property type="entry name" value="PNPOx_N"/>
    <property type="match status" value="1"/>
</dbReference>
<comment type="cofactor">
    <cofactor evidence="5 6">
        <name>FMN</name>
        <dbReference type="ChEBI" id="CHEBI:58210"/>
    </cofactor>
    <text evidence="5 6">Binds 1 FMN per subunit.</text>
</comment>
<gene>
    <name evidence="5 9" type="primary">pdxH</name>
    <name evidence="9" type="ORF">FU658_07950</name>
</gene>
<evidence type="ECO:0000259" key="8">
    <source>
        <dbReference type="Pfam" id="PF10590"/>
    </source>
</evidence>
<dbReference type="PROSITE" id="PS01064">
    <property type="entry name" value="PYRIDOX_OXIDASE"/>
    <property type="match status" value="1"/>
</dbReference>
<dbReference type="PANTHER" id="PTHR10851">
    <property type="entry name" value="PYRIDOXINE-5-PHOSPHATE OXIDASE"/>
    <property type="match status" value="1"/>
</dbReference>
<reference evidence="9 10" key="1">
    <citation type="submission" date="2019-08" db="EMBL/GenBank/DDBJ databases">
        <authorList>
            <person name="Karlyshev A.V."/>
        </authorList>
    </citation>
    <scope>NUCLEOTIDE SEQUENCE [LARGE SCALE GENOMIC DNA]</scope>
    <source>
        <strain evidence="9 10">Alg18-2.2</strain>
    </source>
</reference>
<name>A0A5C8KQH1_9GAMM</name>
<feature type="domain" description="Pyridoxamine 5'-phosphate oxidase N-terminal" evidence="7">
    <location>
        <begin position="26"/>
        <end position="135"/>
    </location>
</feature>
<proteinExistence type="inferred from homology"/>
<dbReference type="Gene3D" id="2.30.110.10">
    <property type="entry name" value="Electron Transport, Fmn-binding Protein, Chain A"/>
    <property type="match status" value="1"/>
</dbReference>
<dbReference type="RefSeq" id="WP_147891584.1">
    <property type="nucleotide sequence ID" value="NZ_VRTS01000004.1"/>
</dbReference>
<evidence type="ECO:0000313" key="9">
    <source>
        <dbReference type="EMBL" id="TXK62661.1"/>
    </source>
</evidence>
<dbReference type="InterPro" id="IPR012349">
    <property type="entry name" value="Split_barrel_FMN-bd"/>
</dbReference>
<dbReference type="InterPro" id="IPR000659">
    <property type="entry name" value="Pyridox_Oxase"/>
</dbReference>
<dbReference type="EC" id="1.4.3.5" evidence="5"/>
<keyword evidence="10" id="KW-1185">Reference proteome</keyword>
<dbReference type="PANTHER" id="PTHR10851:SF0">
    <property type="entry name" value="PYRIDOXINE-5'-PHOSPHATE OXIDASE"/>
    <property type="match status" value="1"/>
</dbReference>
<comment type="pathway">
    <text evidence="5">Cofactor metabolism; pyridoxal 5'-phosphate salvage; pyridoxal 5'-phosphate from pyridoxine 5'-phosphate: step 1/1.</text>
</comment>
<feature type="domain" description="Pyridoxine 5'-phosphate oxidase dimerisation C-terminal" evidence="8">
    <location>
        <begin position="157"/>
        <end position="197"/>
    </location>
</feature>
<comment type="catalytic activity">
    <reaction evidence="5">
        <text>pyridoxine 5'-phosphate + O2 = pyridoxal 5'-phosphate + H2O2</text>
        <dbReference type="Rhea" id="RHEA:15149"/>
        <dbReference type="ChEBI" id="CHEBI:15379"/>
        <dbReference type="ChEBI" id="CHEBI:16240"/>
        <dbReference type="ChEBI" id="CHEBI:58589"/>
        <dbReference type="ChEBI" id="CHEBI:597326"/>
        <dbReference type="EC" id="1.4.3.5"/>
    </reaction>
</comment>
<keyword evidence="5" id="KW-0664">Pyridoxine biosynthesis</keyword>
<comment type="function">
    <text evidence="5">Catalyzes the oxidation of either pyridoxine 5'-phosphate (PNP) or pyridoxamine 5'-phosphate (PMP) into pyridoxal 5'-phosphate (PLP).</text>
</comment>
<dbReference type="GO" id="GO:0010181">
    <property type="term" value="F:FMN binding"/>
    <property type="evidence" value="ECO:0007669"/>
    <property type="project" value="UniProtKB-UniRule"/>
</dbReference>
<feature type="binding site" evidence="5">
    <location>
        <position position="108"/>
    </location>
    <ligand>
        <name>substrate</name>
    </ligand>
</feature>
<evidence type="ECO:0000256" key="3">
    <source>
        <dbReference type="ARBA" id="ARBA00022643"/>
    </source>
</evidence>
<comment type="pathway">
    <text evidence="5">Cofactor metabolism; pyridoxal 5'-phosphate salvage; pyridoxal 5'-phosphate from pyridoxamine 5'-phosphate: step 1/1.</text>
</comment>
<feature type="binding site" evidence="5">
    <location>
        <position position="112"/>
    </location>
    <ligand>
        <name>substrate</name>
    </ligand>
</feature>
<keyword evidence="3 5" id="KW-0288">FMN</keyword>
<evidence type="ECO:0000259" key="7">
    <source>
        <dbReference type="Pfam" id="PF01243"/>
    </source>
</evidence>
<evidence type="ECO:0000313" key="10">
    <source>
        <dbReference type="Proteomes" id="UP000321248"/>
    </source>
</evidence>
<comment type="catalytic activity">
    <reaction evidence="5">
        <text>pyridoxamine 5'-phosphate + O2 + H2O = pyridoxal 5'-phosphate + H2O2 + NH4(+)</text>
        <dbReference type="Rhea" id="RHEA:15817"/>
        <dbReference type="ChEBI" id="CHEBI:15377"/>
        <dbReference type="ChEBI" id="CHEBI:15379"/>
        <dbReference type="ChEBI" id="CHEBI:16240"/>
        <dbReference type="ChEBI" id="CHEBI:28938"/>
        <dbReference type="ChEBI" id="CHEBI:58451"/>
        <dbReference type="ChEBI" id="CHEBI:597326"/>
        <dbReference type="EC" id="1.4.3.5"/>
    </reaction>
</comment>
<dbReference type="NCBIfam" id="TIGR00558">
    <property type="entry name" value="pdxH"/>
    <property type="match status" value="1"/>
</dbReference>
<evidence type="ECO:0000256" key="6">
    <source>
        <dbReference type="PIRSR" id="PIRSR000190-2"/>
    </source>
</evidence>
<comment type="caution">
    <text evidence="9">The sequence shown here is derived from an EMBL/GenBank/DDBJ whole genome shotgun (WGS) entry which is preliminary data.</text>
</comment>
<evidence type="ECO:0000256" key="1">
    <source>
        <dbReference type="ARBA" id="ARBA00007301"/>
    </source>
</evidence>
<dbReference type="AlphaFoldDB" id="A0A5C8KQH1"/>
<feature type="binding site" evidence="5 6">
    <location>
        <position position="90"/>
    </location>
    <ligand>
        <name>FMN</name>
        <dbReference type="ChEBI" id="CHEBI:58210"/>
    </ligand>
</feature>
<dbReference type="Proteomes" id="UP000321248">
    <property type="component" value="Unassembled WGS sequence"/>
</dbReference>
<dbReference type="UniPathway" id="UPA01068">
    <property type="reaction ID" value="UER00304"/>
</dbReference>
<dbReference type="HAMAP" id="MF_01629">
    <property type="entry name" value="PdxH"/>
    <property type="match status" value="1"/>
</dbReference>
<comment type="similarity">
    <text evidence="1 5">Belongs to the pyridoxamine 5'-phosphate oxidase family.</text>
</comment>
<feature type="binding site" evidence="5">
    <location>
        <begin position="176"/>
        <end position="178"/>
    </location>
    <ligand>
        <name>substrate</name>
    </ligand>
</feature>
<comment type="subunit">
    <text evidence="5">Homodimer.</text>
</comment>
<evidence type="ECO:0000256" key="2">
    <source>
        <dbReference type="ARBA" id="ARBA00022630"/>
    </source>
</evidence>
<organism evidence="9 10">
    <name type="scientific">Alkalisalibacterium limincola</name>
    <dbReference type="NCBI Taxonomy" id="2699169"/>
    <lineage>
        <taxon>Bacteria</taxon>
        <taxon>Pseudomonadati</taxon>
        <taxon>Pseudomonadota</taxon>
        <taxon>Gammaproteobacteria</taxon>
        <taxon>Lysobacterales</taxon>
        <taxon>Lysobacteraceae</taxon>
        <taxon>Alkalisalibacterium</taxon>
    </lineage>
</organism>
<feature type="binding site" evidence="5 6">
    <location>
        <position position="180"/>
    </location>
    <ligand>
        <name>FMN</name>
        <dbReference type="ChEBI" id="CHEBI:58210"/>
    </ligand>
</feature>
<dbReference type="InterPro" id="IPR019740">
    <property type="entry name" value="Pyridox_Oxase_CS"/>
</dbReference>
<feature type="binding site" evidence="5 6">
    <location>
        <position position="170"/>
    </location>
    <ligand>
        <name>FMN</name>
        <dbReference type="ChEBI" id="CHEBI:58210"/>
    </ligand>
</feature>
<evidence type="ECO:0000256" key="4">
    <source>
        <dbReference type="ARBA" id="ARBA00023002"/>
    </source>
</evidence>
<keyword evidence="4 5" id="KW-0560">Oxidoreductase</keyword>
<dbReference type="Pfam" id="PF10590">
    <property type="entry name" value="PNP_phzG_C"/>
    <property type="match status" value="1"/>
</dbReference>
<feature type="binding site" evidence="5 6">
    <location>
        <begin position="44"/>
        <end position="49"/>
    </location>
    <ligand>
        <name>FMN</name>
        <dbReference type="ChEBI" id="CHEBI:58210"/>
    </ligand>
</feature>
<feature type="binding site" evidence="5">
    <location>
        <begin position="59"/>
        <end position="60"/>
    </location>
    <ligand>
        <name>FMN</name>
        <dbReference type="ChEBI" id="CHEBI:58210"/>
    </ligand>
</feature>
<feature type="binding site" evidence="5">
    <location>
        <position position="116"/>
    </location>
    <ligand>
        <name>substrate</name>
    </ligand>
</feature>
<sequence>MSELFKEAIETFQTLLGEARESGEIEPTAMTVSTATSDGRPSSRTVLLKKADERGFVFFSNYESHKGAELADNPQAALLLLWKQVRNIVQVRIEGRVEQVEEAESDNYFCTRPRMSQLGAWASLQSQTLESREDFETRLADYEREFSGGEVPRPPHWGGYRVVPVRIEFWYGAEFRLHERQCYECVDGTWQKRMLYP</sequence>
<protein>
    <recommendedName>
        <fullName evidence="5">Pyridoxine/pyridoxamine 5'-phosphate oxidase</fullName>
        <ecNumber evidence="5">1.4.3.5</ecNumber>
    </recommendedName>
    <alternativeName>
        <fullName evidence="5">PNP/PMP oxidase</fullName>
        <shortName evidence="5">PNPOx</shortName>
    </alternativeName>
    <alternativeName>
        <fullName evidence="5">Pyridoxal 5'-phosphate synthase</fullName>
    </alternativeName>
</protein>
<accession>A0A5C8KQH1</accession>
<evidence type="ECO:0000256" key="5">
    <source>
        <dbReference type="HAMAP-Rule" id="MF_01629"/>
    </source>
</evidence>
<feature type="binding site" evidence="5 6">
    <location>
        <begin position="125"/>
        <end position="126"/>
    </location>
    <ligand>
        <name>FMN</name>
        <dbReference type="ChEBI" id="CHEBI:58210"/>
    </ligand>
</feature>
<dbReference type="SUPFAM" id="SSF50475">
    <property type="entry name" value="FMN-binding split barrel"/>
    <property type="match status" value="1"/>
</dbReference>
<feature type="binding site" evidence="5 6">
    <location>
        <position position="66"/>
    </location>
    <ligand>
        <name>FMN</name>
        <dbReference type="ChEBI" id="CHEBI:58210"/>
    </ligand>
</feature>
<dbReference type="OrthoDB" id="9780392at2"/>
<dbReference type="InterPro" id="IPR011576">
    <property type="entry name" value="Pyridox_Oxase_N"/>
</dbReference>
<dbReference type="GO" id="GO:0008615">
    <property type="term" value="P:pyridoxine biosynthetic process"/>
    <property type="evidence" value="ECO:0007669"/>
    <property type="project" value="UniProtKB-UniRule"/>
</dbReference>
<keyword evidence="2 5" id="KW-0285">Flavoprotein</keyword>
<comment type="caution">
    <text evidence="5">Lacks conserved residue(s) required for the propagation of feature annotation.</text>
</comment>
<dbReference type="InterPro" id="IPR019576">
    <property type="entry name" value="Pyridoxamine_oxidase_dimer_C"/>
</dbReference>